<accession>A0A5J4V172</accession>
<name>A0A5J4V172_9EUKA</name>
<feature type="region of interest" description="Disordered" evidence="3">
    <location>
        <begin position="71"/>
        <end position="95"/>
    </location>
</feature>
<evidence type="ECO:0000256" key="3">
    <source>
        <dbReference type="SAM" id="MobiDB-lite"/>
    </source>
</evidence>
<evidence type="ECO:0008006" key="6">
    <source>
        <dbReference type="Google" id="ProtNLM"/>
    </source>
</evidence>
<evidence type="ECO:0000256" key="2">
    <source>
        <dbReference type="RuleBase" id="RU003876"/>
    </source>
</evidence>
<protein>
    <recommendedName>
        <fullName evidence="6">Nucleosome assembly protein</fullName>
    </recommendedName>
</protein>
<dbReference type="Proteomes" id="UP000324800">
    <property type="component" value="Unassembled WGS sequence"/>
</dbReference>
<dbReference type="Gene3D" id="3.30.1120.90">
    <property type="entry name" value="Nucleosome assembly protein"/>
    <property type="match status" value="1"/>
</dbReference>
<feature type="compositionally biased region" description="Acidic residues" evidence="3">
    <location>
        <begin position="143"/>
        <end position="153"/>
    </location>
</feature>
<dbReference type="PANTHER" id="PTHR11875">
    <property type="entry name" value="TESTIS-SPECIFIC Y-ENCODED PROTEIN"/>
    <property type="match status" value="1"/>
</dbReference>
<dbReference type="GO" id="GO:0005634">
    <property type="term" value="C:nucleus"/>
    <property type="evidence" value="ECO:0007669"/>
    <property type="project" value="InterPro"/>
</dbReference>
<evidence type="ECO:0000256" key="1">
    <source>
        <dbReference type="ARBA" id="ARBA00009947"/>
    </source>
</evidence>
<dbReference type="AlphaFoldDB" id="A0A5J4V172"/>
<feature type="compositionally biased region" description="Acidic residues" evidence="3">
    <location>
        <begin position="86"/>
        <end position="95"/>
    </location>
</feature>
<evidence type="ECO:0000313" key="4">
    <source>
        <dbReference type="EMBL" id="KAA6376458.1"/>
    </source>
</evidence>
<dbReference type="InterPro" id="IPR002164">
    <property type="entry name" value="NAP_family"/>
</dbReference>
<dbReference type="InterPro" id="IPR037231">
    <property type="entry name" value="NAP-like_sf"/>
</dbReference>
<dbReference type="EMBL" id="SNRW01010508">
    <property type="protein sequence ID" value="KAA6376458.1"/>
    <property type="molecule type" value="Genomic_DNA"/>
</dbReference>
<proteinExistence type="inferred from homology"/>
<evidence type="ECO:0000313" key="5">
    <source>
        <dbReference type="Proteomes" id="UP000324800"/>
    </source>
</evidence>
<organism evidence="4 5">
    <name type="scientific">Streblomastix strix</name>
    <dbReference type="NCBI Taxonomy" id="222440"/>
    <lineage>
        <taxon>Eukaryota</taxon>
        <taxon>Metamonada</taxon>
        <taxon>Preaxostyla</taxon>
        <taxon>Oxymonadida</taxon>
        <taxon>Streblomastigidae</taxon>
        <taxon>Streblomastix</taxon>
    </lineage>
</organism>
<reference evidence="4 5" key="1">
    <citation type="submission" date="2019-03" db="EMBL/GenBank/DDBJ databases">
        <title>Single cell metagenomics reveals metabolic interactions within the superorganism composed of flagellate Streblomastix strix and complex community of Bacteroidetes bacteria on its surface.</title>
        <authorList>
            <person name="Treitli S.C."/>
            <person name="Kolisko M."/>
            <person name="Husnik F."/>
            <person name="Keeling P."/>
            <person name="Hampl V."/>
        </authorList>
    </citation>
    <scope>NUCLEOTIDE SEQUENCE [LARGE SCALE GENOMIC DNA]</scope>
    <source>
        <strain evidence="4">ST1C</strain>
    </source>
</reference>
<dbReference type="OrthoDB" id="19419at2759"/>
<sequence length="166" mass="19486">LIDITFDENPGTEDGFIIRFEFSPNEYFDNKIIEKKIVLSQKDDEQAVVTGSTINWKEGKNIVDIVNKSNKEAHDKKKKDKGKKDEEDDDDDEFDIDFNQTIFEPLSQGLEFIQIAMIVKEEIFPDPMRYYYADDIEEDLDVDDSFDEDEFDVESGNHKRKRLNDK</sequence>
<dbReference type="Pfam" id="PF00956">
    <property type="entry name" value="NAP"/>
    <property type="match status" value="1"/>
</dbReference>
<feature type="non-terminal residue" evidence="4">
    <location>
        <position position="1"/>
    </location>
</feature>
<gene>
    <name evidence="4" type="ORF">EZS28_028014</name>
</gene>
<dbReference type="GO" id="GO:0006334">
    <property type="term" value="P:nucleosome assembly"/>
    <property type="evidence" value="ECO:0007669"/>
    <property type="project" value="InterPro"/>
</dbReference>
<comment type="caution">
    <text evidence="4">The sequence shown here is derived from an EMBL/GenBank/DDBJ whole genome shotgun (WGS) entry which is preliminary data.</text>
</comment>
<comment type="similarity">
    <text evidence="1 2">Belongs to the nucleosome assembly protein (NAP) family.</text>
</comment>
<dbReference type="SUPFAM" id="SSF143113">
    <property type="entry name" value="NAP-like"/>
    <property type="match status" value="1"/>
</dbReference>
<feature type="region of interest" description="Disordered" evidence="3">
    <location>
        <begin position="143"/>
        <end position="166"/>
    </location>
</feature>